<evidence type="ECO:0000259" key="3">
    <source>
        <dbReference type="PROSITE" id="PS51186"/>
    </source>
</evidence>
<dbReference type="PROSITE" id="PS51186">
    <property type="entry name" value="GNAT"/>
    <property type="match status" value="1"/>
</dbReference>
<evidence type="ECO:0000313" key="4">
    <source>
        <dbReference type="EMBL" id="RRG17510.1"/>
    </source>
</evidence>
<dbReference type="RefSeq" id="WP_124943647.1">
    <property type="nucleotide sequence ID" value="NZ_RHGY01000008.1"/>
</dbReference>
<keyword evidence="2" id="KW-0012">Acyltransferase</keyword>
<dbReference type="EMBL" id="RHGY01000008">
    <property type="protein sequence ID" value="RRG17510.1"/>
    <property type="molecule type" value="Genomic_DNA"/>
</dbReference>
<dbReference type="InterPro" id="IPR050832">
    <property type="entry name" value="Bact_Acetyltransf"/>
</dbReference>
<reference evidence="4 5" key="1">
    <citation type="submission" date="2018-10" db="EMBL/GenBank/DDBJ databases">
        <title>Draft genome sequence of Weissella viridescens UCO-SMC3.</title>
        <authorList>
            <person name="Garcia-Cancino A."/>
            <person name="Espinoza-Monje M."/>
            <person name="Albarracin L."/>
            <person name="Garcia-Castillo V."/>
            <person name="Campos-Martin J."/>
            <person name="Nakano Y."/>
            <person name="Guitierrez-Zamorano C."/>
            <person name="Ikeda-Ohtsubo W."/>
            <person name="Morita H."/>
            <person name="Kitazawa H."/>
            <person name="Villena J."/>
        </authorList>
    </citation>
    <scope>NUCLEOTIDE SEQUENCE [LARGE SCALE GENOMIC DNA]</scope>
    <source>
        <strain evidence="4 5">UCO-SMC3</strain>
    </source>
</reference>
<proteinExistence type="predicted"/>
<dbReference type="GO" id="GO:0016747">
    <property type="term" value="F:acyltransferase activity, transferring groups other than amino-acyl groups"/>
    <property type="evidence" value="ECO:0007669"/>
    <property type="project" value="InterPro"/>
</dbReference>
<dbReference type="Gene3D" id="3.40.630.30">
    <property type="match status" value="1"/>
</dbReference>
<dbReference type="AlphaFoldDB" id="A0A3P2RFD8"/>
<keyword evidence="1 4" id="KW-0808">Transferase</keyword>
<sequence length="169" mass="18318">MELMIRLAEPEDSANLLALLRQLAQESDTFCITQDLDTVDAITEAQNITAIQQTTNNLMLVVADEANHLYGIATATALLDDPKVAEVGVAVLKAYQGYGLAQGLVAELIDWGVTYSTVNQLGLVVQKRNAAAIHIYEKLGFSVAPNAQQDEQTTAWPIQTMQLDVTEGD</sequence>
<protein>
    <submittedName>
        <fullName evidence="4">GNAT family N-acetyltransferase</fullName>
    </submittedName>
</protein>
<evidence type="ECO:0000256" key="2">
    <source>
        <dbReference type="ARBA" id="ARBA00023315"/>
    </source>
</evidence>
<dbReference type="SUPFAM" id="SSF55729">
    <property type="entry name" value="Acyl-CoA N-acyltransferases (Nat)"/>
    <property type="match status" value="1"/>
</dbReference>
<organism evidence="4 5">
    <name type="scientific">Weissella viridescens</name>
    <name type="common">Lactobacillus viridescens</name>
    <dbReference type="NCBI Taxonomy" id="1629"/>
    <lineage>
        <taxon>Bacteria</taxon>
        <taxon>Bacillati</taxon>
        <taxon>Bacillota</taxon>
        <taxon>Bacilli</taxon>
        <taxon>Lactobacillales</taxon>
        <taxon>Lactobacillaceae</taxon>
        <taxon>Weissella</taxon>
    </lineage>
</organism>
<evidence type="ECO:0000313" key="5">
    <source>
        <dbReference type="Proteomes" id="UP000275836"/>
    </source>
</evidence>
<evidence type="ECO:0000256" key="1">
    <source>
        <dbReference type="ARBA" id="ARBA00022679"/>
    </source>
</evidence>
<dbReference type="PANTHER" id="PTHR43877">
    <property type="entry name" value="AMINOALKYLPHOSPHONATE N-ACETYLTRANSFERASE-RELATED-RELATED"/>
    <property type="match status" value="1"/>
</dbReference>
<feature type="domain" description="N-acetyltransferase" evidence="3">
    <location>
        <begin position="3"/>
        <end position="162"/>
    </location>
</feature>
<dbReference type="OrthoDB" id="9795206at2"/>
<name>A0A3P2RFD8_WEIVI</name>
<comment type="caution">
    <text evidence="4">The sequence shown here is derived from an EMBL/GenBank/DDBJ whole genome shotgun (WGS) entry which is preliminary data.</text>
</comment>
<dbReference type="InterPro" id="IPR000182">
    <property type="entry name" value="GNAT_dom"/>
</dbReference>
<dbReference type="Pfam" id="PF00583">
    <property type="entry name" value="Acetyltransf_1"/>
    <property type="match status" value="1"/>
</dbReference>
<accession>A0A3P2RFD8</accession>
<gene>
    <name evidence="4" type="ORF">D3P96_06970</name>
</gene>
<dbReference type="CDD" id="cd04301">
    <property type="entry name" value="NAT_SF"/>
    <property type="match status" value="1"/>
</dbReference>
<dbReference type="Proteomes" id="UP000275836">
    <property type="component" value="Unassembled WGS sequence"/>
</dbReference>
<dbReference type="InterPro" id="IPR016181">
    <property type="entry name" value="Acyl_CoA_acyltransferase"/>
</dbReference>